<evidence type="ECO:0000313" key="1">
    <source>
        <dbReference type="EMBL" id="CAG8648723.1"/>
    </source>
</evidence>
<name>A0ACA9NCD1_9GLOM</name>
<dbReference type="EMBL" id="CAJVQC010013490">
    <property type="protein sequence ID" value="CAG8648723.1"/>
    <property type="molecule type" value="Genomic_DNA"/>
</dbReference>
<gene>
    <name evidence="1" type="ORF">RPERSI_LOCUS7780</name>
</gene>
<proteinExistence type="predicted"/>
<protein>
    <submittedName>
        <fullName evidence="1">19614_t:CDS:1</fullName>
    </submittedName>
</protein>
<sequence length="683" mass="78506">TAMIMAIAVWGMHFTAYAGTHYYETGKHVQDKFFINDNIFLGLVALGCCVLCVTLLGIVIYARRTELFVRKIALGAAIYNEEGMVLVSVEGLLPLVKIGDNEEFHQLSLEDEIFHSIYQLSNEWETVNQCLPHSDEIKVQNKRKPSRSTMFIESFMLNARQLSDSLNIPLAESGVLYDQILFTGYESSSTEKHLALEKINLNNDVHTTSTSSTFSSLCDYSQQQTLTSQQYKGQILFIVKQIKPFDKYSNNNTEFACRNKNRDKGIIENFQKLGFRFANPRLIAPIMAQKVGISVRQMQNYLEKMFQYSNSGLKPFLEADSVYAGLFVTRNEKSYGDRDLDSIGNGLEILVMENCRHQIPVSKLPTIKTLGKIEMDHIKSKEGIHLSDLILQLRTSFLGAISNLDLKRASRNHLKSNKSNFRQNSIDHLKDDVDSLNLTTQQNEMLEGFRYELMQSLHRLTHIVSEEQLYSNAKLVPKIFDILIPTTSSDSIISQSSDPNIIYLNESSDPDIIPLTEITTSPSKQKFAKLIIFYLTLPINVKPKLSRGEVCFLPFGMFEAYQNVLYYDSKKFGKCMQDPDENQNKGKKEKRTINNDDTSDNKILSDDERIENKKIEIVVENKPTHEDFWTYKNLLSLLQSRLTKDIRQNDHTRHIDEKRWYHSIIEENYNNDAEINYDIEMIN</sequence>
<keyword evidence="2" id="KW-1185">Reference proteome</keyword>
<feature type="non-terminal residue" evidence="1">
    <location>
        <position position="1"/>
    </location>
</feature>
<comment type="caution">
    <text evidence="1">The sequence shown here is derived from an EMBL/GenBank/DDBJ whole genome shotgun (WGS) entry which is preliminary data.</text>
</comment>
<organism evidence="1 2">
    <name type="scientific">Racocetra persica</name>
    <dbReference type="NCBI Taxonomy" id="160502"/>
    <lineage>
        <taxon>Eukaryota</taxon>
        <taxon>Fungi</taxon>
        <taxon>Fungi incertae sedis</taxon>
        <taxon>Mucoromycota</taxon>
        <taxon>Glomeromycotina</taxon>
        <taxon>Glomeromycetes</taxon>
        <taxon>Diversisporales</taxon>
        <taxon>Gigasporaceae</taxon>
        <taxon>Racocetra</taxon>
    </lineage>
</organism>
<accession>A0ACA9NCD1</accession>
<reference evidence="1" key="1">
    <citation type="submission" date="2021-06" db="EMBL/GenBank/DDBJ databases">
        <authorList>
            <person name="Kallberg Y."/>
            <person name="Tangrot J."/>
            <person name="Rosling A."/>
        </authorList>
    </citation>
    <scope>NUCLEOTIDE SEQUENCE</scope>
    <source>
        <strain evidence="1">MA461A</strain>
    </source>
</reference>
<dbReference type="Proteomes" id="UP000789920">
    <property type="component" value="Unassembled WGS sequence"/>
</dbReference>
<evidence type="ECO:0000313" key="2">
    <source>
        <dbReference type="Proteomes" id="UP000789920"/>
    </source>
</evidence>